<name>U9TD10_RHIID</name>
<feature type="non-terminal residue" evidence="1">
    <location>
        <position position="1"/>
    </location>
</feature>
<dbReference type="EMBL" id="KI292155">
    <property type="protein sequence ID" value="ESA06034.1"/>
    <property type="molecule type" value="Genomic_DNA"/>
</dbReference>
<dbReference type="AlphaFoldDB" id="U9TD10"/>
<reference evidence="1" key="1">
    <citation type="submission" date="2013-07" db="EMBL/GenBank/DDBJ databases">
        <title>The genome of an arbuscular mycorrhizal fungus provides insights into the evolution of the oldest plant symbiosis.</title>
        <authorList>
            <consortium name="DOE Joint Genome Institute"/>
            <person name="Tisserant E."/>
            <person name="Malbreil M."/>
            <person name="Kuo A."/>
            <person name="Kohler A."/>
            <person name="Symeonidi A."/>
            <person name="Balestrini R."/>
            <person name="Charron P."/>
            <person name="Duensing N."/>
            <person name="Frei-dit-Frey N."/>
            <person name="Gianinazzi-Pearson V."/>
            <person name="Gilbert B."/>
            <person name="Handa Y."/>
            <person name="Hijri M."/>
            <person name="Kaul R."/>
            <person name="Kawaguchi M."/>
            <person name="Krajinski F."/>
            <person name="Lammers P."/>
            <person name="Lapierre D."/>
            <person name="Masclaux F.G."/>
            <person name="Murat C."/>
            <person name="Morin E."/>
            <person name="Ndikumana S."/>
            <person name="Pagni M."/>
            <person name="Petitpierre D."/>
            <person name="Requena N."/>
            <person name="Rosikiewicz P."/>
            <person name="Riley R."/>
            <person name="Saito K."/>
            <person name="San Clemente H."/>
            <person name="Shapiro H."/>
            <person name="van Tuinen D."/>
            <person name="Becard G."/>
            <person name="Bonfante P."/>
            <person name="Paszkowski U."/>
            <person name="Shachar-Hill Y."/>
            <person name="Young J.P."/>
            <person name="Sanders I.R."/>
            <person name="Henrissat B."/>
            <person name="Rensing S.A."/>
            <person name="Grigoriev I.V."/>
            <person name="Corradi N."/>
            <person name="Roux C."/>
            <person name="Martin F."/>
        </authorList>
    </citation>
    <scope>NUCLEOTIDE SEQUENCE</scope>
    <source>
        <strain evidence="1">DAOM 197198</strain>
    </source>
</reference>
<accession>U9TD10</accession>
<dbReference type="HOGENOM" id="CLU_2967484_0_0_1"/>
<sequence length="59" mass="6934">NKSEKSCLIKKFNSRLRNFLCETRSFFKQSKLSSINSKFSNLISKIFLQDLINSINNFL</sequence>
<organism evidence="1">
    <name type="scientific">Rhizophagus irregularis (strain DAOM 181602 / DAOM 197198 / MUCL 43194)</name>
    <name type="common">Arbuscular mycorrhizal fungus</name>
    <name type="synonym">Glomus intraradices</name>
    <dbReference type="NCBI Taxonomy" id="747089"/>
    <lineage>
        <taxon>Eukaryota</taxon>
        <taxon>Fungi</taxon>
        <taxon>Fungi incertae sedis</taxon>
        <taxon>Mucoromycota</taxon>
        <taxon>Glomeromycotina</taxon>
        <taxon>Glomeromycetes</taxon>
        <taxon>Glomerales</taxon>
        <taxon>Glomeraceae</taxon>
        <taxon>Rhizophagus</taxon>
    </lineage>
</organism>
<protein>
    <submittedName>
        <fullName evidence="1">Uncharacterized protein</fullName>
    </submittedName>
</protein>
<proteinExistence type="predicted"/>
<evidence type="ECO:0000313" key="1">
    <source>
        <dbReference type="EMBL" id="ESA06034.1"/>
    </source>
</evidence>
<gene>
    <name evidence="1" type="ORF">GLOINDRAFT_349927</name>
</gene>